<keyword evidence="2" id="KW-1185">Reference proteome</keyword>
<name>A0AAW0AKB7_9AGAR</name>
<dbReference type="AlphaFoldDB" id="A0AAW0AKB7"/>
<reference evidence="1 2" key="1">
    <citation type="journal article" date="2024" name="J Genomics">
        <title>Draft genome sequencing and assembly of Favolaschia claudopus CIRM-BRFM 2984 isolated from oak limbs.</title>
        <authorList>
            <person name="Navarro D."/>
            <person name="Drula E."/>
            <person name="Chaduli D."/>
            <person name="Cazenave R."/>
            <person name="Ahrendt S."/>
            <person name="Wang J."/>
            <person name="Lipzen A."/>
            <person name="Daum C."/>
            <person name="Barry K."/>
            <person name="Grigoriev I.V."/>
            <person name="Favel A."/>
            <person name="Rosso M.N."/>
            <person name="Martin F."/>
        </authorList>
    </citation>
    <scope>NUCLEOTIDE SEQUENCE [LARGE SCALE GENOMIC DNA]</scope>
    <source>
        <strain evidence="1 2">CIRM-BRFM 2984</strain>
    </source>
</reference>
<sequence>MTKKQQPFECGCGCGTLIRTKVTEQRHLAGKGPLYIQYSQAAVNHPPPVSTPSPDPILGQPMDLDDSLALDPPDGILQFNGYHGQLRLLLLIKLEPTEVLHNTTTKFHLLAVVARSTLVQKNRPDMPHTKGMYHSTEIIDANDLEFLVGRVPDRGEYVFIQRIGCDKVLEAHDDPEQRVVPRNSRQKRAETAV</sequence>
<comment type="caution">
    <text evidence="1">The sequence shown here is derived from an EMBL/GenBank/DDBJ whole genome shotgun (WGS) entry which is preliminary data.</text>
</comment>
<gene>
    <name evidence="1" type="ORF">R3P38DRAFT_2788417</name>
</gene>
<dbReference type="EMBL" id="JAWWNJ010000059">
    <property type="protein sequence ID" value="KAK7013526.1"/>
    <property type="molecule type" value="Genomic_DNA"/>
</dbReference>
<accession>A0AAW0AKB7</accession>
<proteinExistence type="predicted"/>
<organism evidence="1 2">
    <name type="scientific">Favolaschia claudopus</name>
    <dbReference type="NCBI Taxonomy" id="2862362"/>
    <lineage>
        <taxon>Eukaryota</taxon>
        <taxon>Fungi</taxon>
        <taxon>Dikarya</taxon>
        <taxon>Basidiomycota</taxon>
        <taxon>Agaricomycotina</taxon>
        <taxon>Agaricomycetes</taxon>
        <taxon>Agaricomycetidae</taxon>
        <taxon>Agaricales</taxon>
        <taxon>Marasmiineae</taxon>
        <taxon>Mycenaceae</taxon>
        <taxon>Favolaschia</taxon>
    </lineage>
</organism>
<evidence type="ECO:0000313" key="1">
    <source>
        <dbReference type="EMBL" id="KAK7013526.1"/>
    </source>
</evidence>
<dbReference type="Proteomes" id="UP001362999">
    <property type="component" value="Unassembled WGS sequence"/>
</dbReference>
<evidence type="ECO:0000313" key="2">
    <source>
        <dbReference type="Proteomes" id="UP001362999"/>
    </source>
</evidence>
<protein>
    <submittedName>
        <fullName evidence="1">Uncharacterized protein</fullName>
    </submittedName>
</protein>